<feature type="transmembrane region" description="Helical" evidence="1">
    <location>
        <begin position="179"/>
        <end position="203"/>
    </location>
</feature>
<reference evidence="3" key="1">
    <citation type="submission" date="2022-11" db="UniProtKB">
        <authorList>
            <consortium name="WormBaseParasite"/>
        </authorList>
    </citation>
    <scope>IDENTIFICATION</scope>
</reference>
<keyword evidence="1" id="KW-1133">Transmembrane helix</keyword>
<organism evidence="2 3">
    <name type="scientific">Romanomermis culicivorax</name>
    <name type="common">Nematode worm</name>
    <dbReference type="NCBI Taxonomy" id="13658"/>
    <lineage>
        <taxon>Eukaryota</taxon>
        <taxon>Metazoa</taxon>
        <taxon>Ecdysozoa</taxon>
        <taxon>Nematoda</taxon>
        <taxon>Enoplea</taxon>
        <taxon>Dorylaimia</taxon>
        <taxon>Mermithida</taxon>
        <taxon>Mermithoidea</taxon>
        <taxon>Mermithidae</taxon>
        <taxon>Romanomermis</taxon>
    </lineage>
</organism>
<keyword evidence="2" id="KW-1185">Reference proteome</keyword>
<protein>
    <submittedName>
        <fullName evidence="3">Uncharacterized protein</fullName>
    </submittedName>
</protein>
<keyword evidence="1" id="KW-0812">Transmembrane</keyword>
<evidence type="ECO:0000256" key="1">
    <source>
        <dbReference type="SAM" id="Phobius"/>
    </source>
</evidence>
<sequence length="283" mass="33031">MTDAWNHVKEIIFKRKLPALEEVDDHSGKPLIVASNKTVKAESSQKVDLDVVHRKLQRELEDKRRNASAIRELFIYQPEETVWGRFKESDNNVRRLQLASRKCAAWVEDWKFDVFLLVGIKDVQKDSMASILCYNLDLRLWDLLVLEMKRNFTMLLWDTSPFSAMGGFLYRFQRGMRSALSTAIIGAVLGSSIPLIVWPFLYFDGRTLDGLYKEMRQEDFSDKLKDQKLSTEILEAMETYNIGYFAARKRVQEWREGERIRMATAYSLNREAALTGRRDISKE</sequence>
<dbReference type="WBParaSite" id="nRc.2.0.1.t03855-RA">
    <property type="protein sequence ID" value="nRc.2.0.1.t03855-RA"/>
    <property type="gene ID" value="nRc.2.0.1.g03855"/>
</dbReference>
<dbReference type="AlphaFoldDB" id="A0A915HQX6"/>
<name>A0A915HQX6_ROMCU</name>
<accession>A0A915HQX6</accession>
<keyword evidence="1" id="KW-0472">Membrane</keyword>
<evidence type="ECO:0000313" key="3">
    <source>
        <dbReference type="WBParaSite" id="nRc.2.0.1.t03855-RA"/>
    </source>
</evidence>
<proteinExistence type="predicted"/>
<dbReference type="Proteomes" id="UP000887565">
    <property type="component" value="Unplaced"/>
</dbReference>
<evidence type="ECO:0000313" key="2">
    <source>
        <dbReference type="Proteomes" id="UP000887565"/>
    </source>
</evidence>